<name>Q8TKF7_METAC</name>
<keyword evidence="3" id="KW-1185">Reference proteome</keyword>
<accession>Q8TKF7</accession>
<reference evidence="2 3" key="1">
    <citation type="journal article" date="2002" name="Genome Res.">
        <title>The genome of Methanosarcina acetivorans reveals extensive metabolic and physiological diversity.</title>
        <authorList>
            <person name="Galagan J.E."/>
            <person name="Nusbaum C."/>
            <person name="Roy A."/>
            <person name="Endrizzi M.G."/>
            <person name="Macdonald P."/>
            <person name="FitzHugh W."/>
            <person name="Calvo S."/>
            <person name="Engels R."/>
            <person name="Smirnov S."/>
            <person name="Atnoor D."/>
            <person name="Brown A."/>
            <person name="Allen N."/>
            <person name="Naylor J."/>
            <person name="Stange-Thomann N."/>
            <person name="DeArellano K."/>
            <person name="Johnson R."/>
            <person name="Linton L."/>
            <person name="McEwan P."/>
            <person name="McKernan K."/>
            <person name="Talamas J."/>
            <person name="Tirrell A."/>
            <person name="Ye W."/>
            <person name="Zimmer A."/>
            <person name="Barber R.D."/>
            <person name="Cann I."/>
            <person name="Graham D.E."/>
            <person name="Grahame D.A."/>
            <person name="Guss A."/>
            <person name="Hedderich R."/>
            <person name="Ingram-Smith C."/>
            <person name="Kuettner C.H."/>
            <person name="Krzycki J.A."/>
            <person name="Leigh J.A."/>
            <person name="Li W."/>
            <person name="Liu J."/>
            <person name="Mukhopadhyay B."/>
            <person name="Reeve J.N."/>
            <person name="Smith K."/>
            <person name="Springer T.A."/>
            <person name="Umayam L.A."/>
            <person name="White O."/>
            <person name="White R.H."/>
            <person name="de Macario E.C."/>
            <person name="Ferry J.G."/>
            <person name="Jarrell K.F."/>
            <person name="Jing H."/>
            <person name="Macario A.J.L."/>
            <person name="Paulsen I."/>
            <person name="Pritchett M."/>
            <person name="Sowers K.R."/>
            <person name="Swanson R.V."/>
            <person name="Zinder S.H."/>
            <person name="Lander E."/>
            <person name="Metcalf W.W."/>
            <person name="Birren B."/>
        </authorList>
    </citation>
    <scope>NUCLEOTIDE SEQUENCE [LARGE SCALE GENOMIC DNA]</scope>
    <source>
        <strain evidence="3">ATCC 35395 / DSM 2834 / JCM 12185 / C2A</strain>
    </source>
</reference>
<evidence type="ECO:0000256" key="1">
    <source>
        <dbReference type="SAM" id="MobiDB-lite"/>
    </source>
</evidence>
<dbReference type="HOGENOM" id="CLU_111884_0_0_2"/>
<sequence length="245" mass="26861">MNKRVSGPPSRLPGGRLENRLYNWKTKNQDRMDVQGMKKFFLPCVFLFLLGLAFLPTGAAAGHVNVKSITRDVPDEFSGGEPMEVTLSIEGELPLAVGIVEKIPEGFQFPENDEEVSDAAYFQVDRENGKIAFSALNVTEIKYRVITSSAKGKDGFEGQWVDLLVQTQELDEGKERWESVFDSNTLASDIESRNVKAASGTDTENKEESSVSAPGFGTGLTLLSLLSCLFASRTQVSKGKIGEEK</sequence>
<feature type="region of interest" description="Disordered" evidence="1">
    <location>
        <begin position="192"/>
        <end position="212"/>
    </location>
</feature>
<dbReference type="STRING" id="188937.MA_3450"/>
<proteinExistence type="predicted"/>
<dbReference type="InParanoid" id="Q8TKF7"/>
<organism evidence="2 3">
    <name type="scientific">Methanosarcina acetivorans (strain ATCC 35395 / DSM 2834 / JCM 12185 / C2A)</name>
    <dbReference type="NCBI Taxonomy" id="188937"/>
    <lineage>
        <taxon>Archaea</taxon>
        <taxon>Methanobacteriati</taxon>
        <taxon>Methanobacteriota</taxon>
        <taxon>Stenosarchaea group</taxon>
        <taxon>Methanomicrobia</taxon>
        <taxon>Methanosarcinales</taxon>
        <taxon>Methanosarcinaceae</taxon>
        <taxon>Methanosarcina</taxon>
    </lineage>
</organism>
<dbReference type="Proteomes" id="UP000002487">
    <property type="component" value="Chromosome"/>
</dbReference>
<dbReference type="EMBL" id="AE010299">
    <property type="protein sequence ID" value="AAM06817.1"/>
    <property type="molecule type" value="Genomic_DNA"/>
</dbReference>
<gene>
    <name evidence="2" type="ordered locus">MA_3450</name>
</gene>
<dbReference type="KEGG" id="mac:MA_3450"/>
<dbReference type="EnsemblBacteria" id="AAM06817">
    <property type="protein sequence ID" value="AAM06817"/>
    <property type="gene ID" value="MA_3450"/>
</dbReference>
<evidence type="ECO:0000313" key="2">
    <source>
        <dbReference type="EMBL" id="AAM06817.1"/>
    </source>
</evidence>
<dbReference type="AlphaFoldDB" id="Q8TKF7"/>
<evidence type="ECO:0000313" key="3">
    <source>
        <dbReference type="Proteomes" id="UP000002487"/>
    </source>
</evidence>
<protein>
    <submittedName>
        <fullName evidence="2">Uncharacterized protein</fullName>
    </submittedName>
</protein>